<comment type="caution">
    <text evidence="2">The sequence shown here is derived from an EMBL/GenBank/DDBJ whole genome shotgun (WGS) entry which is preliminary data.</text>
</comment>
<gene>
    <name evidence="2" type="ORF">BJ875DRAFT_379729</name>
</gene>
<reference evidence="2" key="1">
    <citation type="journal article" date="2021" name="IMA Fungus">
        <title>Genomic characterization of three marine fungi, including Emericellopsis atlantica sp. nov. with signatures of a generalist lifestyle and marine biomass degradation.</title>
        <authorList>
            <person name="Hagestad O.C."/>
            <person name="Hou L."/>
            <person name="Andersen J.H."/>
            <person name="Hansen E.H."/>
            <person name="Altermark B."/>
            <person name="Li C."/>
            <person name="Kuhnert E."/>
            <person name="Cox R.J."/>
            <person name="Crous P.W."/>
            <person name="Spatafora J.W."/>
            <person name="Lail K."/>
            <person name="Amirebrahimi M."/>
            <person name="Lipzen A."/>
            <person name="Pangilinan J."/>
            <person name="Andreopoulos W."/>
            <person name="Hayes R.D."/>
            <person name="Ng V."/>
            <person name="Grigoriev I.V."/>
            <person name="Jackson S.A."/>
            <person name="Sutton T.D.S."/>
            <person name="Dobson A.D.W."/>
            <person name="Rama T."/>
        </authorList>
    </citation>
    <scope>NUCLEOTIDE SEQUENCE</scope>
    <source>
        <strain evidence="2">TRa018bII</strain>
    </source>
</reference>
<dbReference type="Proteomes" id="UP000824998">
    <property type="component" value="Unassembled WGS sequence"/>
</dbReference>
<evidence type="ECO:0000256" key="1">
    <source>
        <dbReference type="SAM" id="Phobius"/>
    </source>
</evidence>
<name>A0A9P7YGP7_9HELO</name>
<evidence type="ECO:0000313" key="3">
    <source>
        <dbReference type="Proteomes" id="UP000824998"/>
    </source>
</evidence>
<keyword evidence="3" id="KW-1185">Reference proteome</keyword>
<dbReference type="OrthoDB" id="5348845at2759"/>
<accession>A0A9P7YGP7</accession>
<feature type="transmembrane region" description="Helical" evidence="1">
    <location>
        <begin position="30"/>
        <end position="56"/>
    </location>
</feature>
<feature type="transmembrane region" description="Helical" evidence="1">
    <location>
        <begin position="521"/>
        <end position="541"/>
    </location>
</feature>
<keyword evidence="1" id="KW-0812">Transmembrane</keyword>
<protein>
    <recommendedName>
        <fullName evidence="4">Transmembrane protein</fullName>
    </recommendedName>
</protein>
<organism evidence="2 3">
    <name type="scientific">Amylocarpus encephaloides</name>
    <dbReference type="NCBI Taxonomy" id="45428"/>
    <lineage>
        <taxon>Eukaryota</taxon>
        <taxon>Fungi</taxon>
        <taxon>Dikarya</taxon>
        <taxon>Ascomycota</taxon>
        <taxon>Pezizomycotina</taxon>
        <taxon>Leotiomycetes</taxon>
        <taxon>Helotiales</taxon>
        <taxon>Helotiales incertae sedis</taxon>
        <taxon>Amylocarpus</taxon>
    </lineage>
</organism>
<keyword evidence="1" id="KW-1133">Transmembrane helix</keyword>
<feature type="transmembrane region" description="Helical" evidence="1">
    <location>
        <begin position="77"/>
        <end position="99"/>
    </location>
</feature>
<keyword evidence="1" id="KW-0472">Membrane</keyword>
<dbReference type="EMBL" id="MU251525">
    <property type="protein sequence ID" value="KAG9232892.1"/>
    <property type="molecule type" value="Genomic_DNA"/>
</dbReference>
<dbReference type="AlphaFoldDB" id="A0A9P7YGP7"/>
<sequence>MLSISSPFVDSSISVEHNAVKALIFASAQFLLAFSVLKCFSLIASFWNLFASYLMFTEDPIQNFYFLRSRGLSGASFVAFSFACIHTAASLYGTLLWGLDAPGYILKSEHVNASQLNGSLLESPSYINYLNLRPEILSTIEQTLPSIIGANLYKPGVNFSLTAEVVRGHGEYTKSTNPRANGRVWLDSEGLSVSVDNNCMTSYMTDDTGHLIPLVCPMKTLNESSTFEFDCFFNNTFVPPLLTVQSGQPIVYWDDVSDREDDSRYLKPDRKRNIWASFGQGGGTATMKQVFTVTRGMRRHTFIETTSRFTMLTQPRVPFTTGEVDDFLRRTWSVNATERDAPILTKIHNSIMSAQTSKKSYQTGFMGGENITSTGVSWQFLTPESDGDPIYSLIRISVTNITLIRSESLEDSPQPWEPCDTTFMNLAYGGVVDDTDCATAKQGQSPRFFGQVDTAAVLIVYGIGDGRSNISSVAVDETVFQWAVNNSQKVDDLLLARAFIVSIDPSLVTLEVNIFKQAISYLQICLVLLAVFFAGVSYTALQVLSTPHWSNSLLANLLAPVDVNGRKLDPGYIKNVPRISLRAGTIGTVTTVEDLVLGFVTGGPDFSTINVKHVIPNQDTASLHEADHFLPHDQLRE</sequence>
<evidence type="ECO:0008006" key="4">
    <source>
        <dbReference type="Google" id="ProtNLM"/>
    </source>
</evidence>
<evidence type="ECO:0000313" key="2">
    <source>
        <dbReference type="EMBL" id="KAG9232892.1"/>
    </source>
</evidence>
<proteinExistence type="predicted"/>